<dbReference type="SUPFAM" id="SSF53756">
    <property type="entry name" value="UDP-Glycosyltransferase/glycogen phosphorylase"/>
    <property type="match status" value="1"/>
</dbReference>
<keyword evidence="1" id="KW-0472">Membrane</keyword>
<dbReference type="InterPro" id="IPR001296">
    <property type="entry name" value="Glyco_trans_1"/>
</dbReference>
<dbReference type="EC" id="2.4.-.-" evidence="4"/>
<dbReference type="EMBL" id="CP146256">
    <property type="protein sequence ID" value="XAH73487.1"/>
    <property type="molecule type" value="Genomic_DNA"/>
</dbReference>
<dbReference type="Pfam" id="PF13439">
    <property type="entry name" value="Glyco_transf_4"/>
    <property type="match status" value="1"/>
</dbReference>
<keyword evidence="1" id="KW-0812">Transmembrane</keyword>
<organism evidence="4 5">
    <name type="scientific">Kineothrix sedimenti</name>
    <dbReference type="NCBI Taxonomy" id="3123317"/>
    <lineage>
        <taxon>Bacteria</taxon>
        <taxon>Bacillati</taxon>
        <taxon>Bacillota</taxon>
        <taxon>Clostridia</taxon>
        <taxon>Lachnospirales</taxon>
        <taxon>Lachnospiraceae</taxon>
        <taxon>Kineothrix</taxon>
    </lineage>
</organism>
<dbReference type="Pfam" id="PF00534">
    <property type="entry name" value="Glycos_transf_1"/>
    <property type="match status" value="1"/>
</dbReference>
<evidence type="ECO:0000313" key="5">
    <source>
        <dbReference type="Proteomes" id="UP001451571"/>
    </source>
</evidence>
<feature type="domain" description="Glycosyltransferase subfamily 4-like N-terminal" evidence="3">
    <location>
        <begin position="13"/>
        <end position="164"/>
    </location>
</feature>
<dbReference type="PANTHER" id="PTHR12526:SF630">
    <property type="entry name" value="GLYCOSYLTRANSFERASE"/>
    <property type="match status" value="1"/>
</dbReference>
<dbReference type="InterPro" id="IPR028098">
    <property type="entry name" value="Glyco_trans_4-like_N"/>
</dbReference>
<protein>
    <submittedName>
        <fullName evidence="4">Glycosyltransferase</fullName>
        <ecNumber evidence="4">2.4.-.-</ecNumber>
    </submittedName>
</protein>
<sequence length="354" mass="40188">MKIVFVVPNMIGGGTERIVSILANEYVQRGIDTAILIFAGDKVEYELDRRVEIVKIGGPSNGSIGVRLKRIKAMRKYYRQNRDCVIFAFSVMGAVFSYISTAGSRHPMLVSERNNPEEYDHKWLRDFFYRRADRVILQTKDVLQCFDEIIQKKAVVIPNPIDPDLPPVFEGKRVKKITAVGRLEEQKNHRLLIEAFYEFQKEFPEYTLELYGRGSLENDLKKLVQTLEMEEKVHFNGFCANAREKIRDSMIYVLPSRYEGISNSMIEALAMGIPVIATDCPVGGTRMCIRDGENGIMIPVDDKRALCVSMKKIASDEQFALSISKNAAKLREQFSIGKIADKLLDSMALGREGN</sequence>
<proteinExistence type="predicted"/>
<evidence type="ECO:0000259" key="2">
    <source>
        <dbReference type="Pfam" id="PF00534"/>
    </source>
</evidence>
<feature type="domain" description="Glycosyl transferase family 1" evidence="2">
    <location>
        <begin position="173"/>
        <end position="329"/>
    </location>
</feature>
<keyword evidence="5" id="KW-1185">Reference proteome</keyword>
<evidence type="ECO:0000259" key="3">
    <source>
        <dbReference type="Pfam" id="PF13439"/>
    </source>
</evidence>
<keyword evidence="4" id="KW-0328">Glycosyltransferase</keyword>
<name>A0ABZ3ETE3_9FIRM</name>
<reference evidence="4 5" key="1">
    <citation type="submission" date="2024-02" db="EMBL/GenBank/DDBJ databases">
        <title>Bacterial strain from lacustrine sediment.</title>
        <authorList>
            <person name="Petit C."/>
            <person name="Fadhlaoui K."/>
        </authorList>
    </citation>
    <scope>NUCLEOTIDE SEQUENCE [LARGE SCALE GENOMIC DNA]</scope>
    <source>
        <strain evidence="4 5">IPX-CK</strain>
    </source>
</reference>
<keyword evidence="1" id="KW-1133">Transmembrane helix</keyword>
<evidence type="ECO:0000256" key="1">
    <source>
        <dbReference type="SAM" id="Phobius"/>
    </source>
</evidence>
<dbReference type="RefSeq" id="WP_342757091.1">
    <property type="nucleotide sequence ID" value="NZ_CP146256.1"/>
</dbReference>
<feature type="transmembrane region" description="Helical" evidence="1">
    <location>
        <begin position="84"/>
        <end position="103"/>
    </location>
</feature>
<keyword evidence="4" id="KW-0808">Transferase</keyword>
<accession>A0ABZ3ETE3</accession>
<dbReference type="Proteomes" id="UP001451571">
    <property type="component" value="Chromosome"/>
</dbReference>
<gene>
    <name evidence="4" type="ORF">V6984_18595</name>
</gene>
<evidence type="ECO:0000313" key="4">
    <source>
        <dbReference type="EMBL" id="XAH73487.1"/>
    </source>
</evidence>
<dbReference type="Gene3D" id="3.40.50.2000">
    <property type="entry name" value="Glycogen Phosphorylase B"/>
    <property type="match status" value="2"/>
</dbReference>
<dbReference type="GO" id="GO:0016757">
    <property type="term" value="F:glycosyltransferase activity"/>
    <property type="evidence" value="ECO:0007669"/>
    <property type="project" value="UniProtKB-KW"/>
</dbReference>
<dbReference type="PANTHER" id="PTHR12526">
    <property type="entry name" value="GLYCOSYLTRANSFERASE"/>
    <property type="match status" value="1"/>
</dbReference>